<evidence type="ECO:0000256" key="1">
    <source>
        <dbReference type="ARBA" id="ARBA00022553"/>
    </source>
</evidence>
<dbReference type="AlphaFoldDB" id="H9UMU7"/>
<dbReference type="InterPro" id="IPR041108">
    <property type="entry name" value="PP_kinase_C_1"/>
</dbReference>
<dbReference type="InterPro" id="IPR036830">
    <property type="entry name" value="PP_kinase_middle_dom_sf"/>
</dbReference>
<comment type="cofactor">
    <cofactor evidence="6">
        <name>Mg(2+)</name>
        <dbReference type="ChEBI" id="CHEBI:18420"/>
    </cofactor>
</comment>
<feature type="binding site" evidence="6">
    <location>
        <position position="592"/>
    </location>
    <ligand>
        <name>ATP</name>
        <dbReference type="ChEBI" id="CHEBI:30616"/>
    </ligand>
</feature>
<feature type="binding site" evidence="6">
    <location>
        <position position="375"/>
    </location>
    <ligand>
        <name>Mg(2+)</name>
        <dbReference type="ChEBI" id="CHEBI:18420"/>
    </ligand>
</feature>
<keyword evidence="4 6" id="KW-0418">Kinase</keyword>
<accession>H9UMU7</accession>
<dbReference type="KEGG" id="sfc:Spiaf_2816"/>
<comment type="similarity">
    <text evidence="6 7">Belongs to the polyphosphate kinase 1 (PPK1) family.</text>
</comment>
<feature type="domain" description="Polyphosphate kinase C-terminal" evidence="11">
    <location>
        <begin position="332"/>
        <end position="495"/>
    </location>
</feature>
<dbReference type="GO" id="GO:0005524">
    <property type="term" value="F:ATP binding"/>
    <property type="evidence" value="ECO:0007669"/>
    <property type="project" value="UniProtKB-KW"/>
</dbReference>
<feature type="binding site" evidence="6">
    <location>
        <position position="405"/>
    </location>
    <ligand>
        <name>Mg(2+)</name>
        <dbReference type="ChEBI" id="CHEBI:18420"/>
    </ligand>
</feature>
<protein>
    <recommendedName>
        <fullName evidence="6 7">Polyphosphate kinase</fullName>
        <ecNumber evidence="6 7">2.7.4.1</ecNumber>
    </recommendedName>
    <alternativeName>
        <fullName evidence="6">ATP-polyphosphate phosphotransferase</fullName>
    </alternativeName>
    <alternativeName>
        <fullName evidence="6">Polyphosphoric acid kinase</fullName>
    </alternativeName>
</protein>
<dbReference type="NCBIfam" id="NF003917">
    <property type="entry name" value="PRK05443.1-1"/>
    <property type="match status" value="1"/>
</dbReference>
<feature type="domain" description="Polyphosphate kinase C-terminal" evidence="10">
    <location>
        <begin position="503"/>
        <end position="674"/>
    </location>
</feature>
<dbReference type="eggNOG" id="COG0855">
    <property type="taxonomic scope" value="Bacteria"/>
</dbReference>
<keyword evidence="2 6" id="KW-0808">Transferase</keyword>
<dbReference type="SUPFAM" id="SSF56024">
    <property type="entry name" value="Phospholipase D/nuclease"/>
    <property type="match status" value="2"/>
</dbReference>
<dbReference type="InterPro" id="IPR024953">
    <property type="entry name" value="PP_kinase_middle"/>
</dbReference>
<evidence type="ECO:0000256" key="5">
    <source>
        <dbReference type="ARBA" id="ARBA00022840"/>
    </source>
</evidence>
<dbReference type="HOGENOM" id="CLU_009678_5_0_12"/>
<feature type="binding site" evidence="6">
    <location>
        <position position="468"/>
    </location>
    <ligand>
        <name>ATP</name>
        <dbReference type="ChEBI" id="CHEBI:30616"/>
    </ligand>
</feature>
<keyword evidence="13" id="KW-1185">Reference proteome</keyword>
<dbReference type="CDD" id="cd09168">
    <property type="entry name" value="PLDc_PaPPK1_C2_like"/>
    <property type="match status" value="1"/>
</dbReference>
<comment type="function">
    <text evidence="6 7">Catalyzes the reversible transfer of the terminal phosphate of ATP to form a long-chain polyphosphate (polyP).</text>
</comment>
<evidence type="ECO:0000256" key="2">
    <source>
        <dbReference type="ARBA" id="ARBA00022679"/>
    </source>
</evidence>
<dbReference type="PATRIC" id="fig|889378.3.peg.2789"/>
<proteinExistence type="inferred from homology"/>
<feature type="domain" description="Polyphosphate kinase middle" evidence="8">
    <location>
        <begin position="121"/>
        <end position="304"/>
    </location>
</feature>
<dbReference type="RefSeq" id="WP_014456822.1">
    <property type="nucleotide sequence ID" value="NC_017098.1"/>
</dbReference>
<dbReference type="EMBL" id="CP003282">
    <property type="protein sequence ID" value="AFG38840.1"/>
    <property type="molecule type" value="Genomic_DNA"/>
</dbReference>
<dbReference type="PIRSF" id="PIRSF015589">
    <property type="entry name" value="PP_kinase"/>
    <property type="match status" value="1"/>
</dbReference>
<dbReference type="Pfam" id="PF17941">
    <property type="entry name" value="PP_kinase_C_1"/>
    <property type="match status" value="1"/>
</dbReference>
<keyword evidence="3 6" id="KW-0547">Nucleotide-binding</keyword>
<keyword evidence="6" id="KW-0460">Magnesium</keyword>
<dbReference type="HAMAP" id="MF_00347">
    <property type="entry name" value="Polyphosphate_kinase"/>
    <property type="match status" value="1"/>
</dbReference>
<dbReference type="Pfam" id="PF13090">
    <property type="entry name" value="PP_kinase_C"/>
    <property type="match status" value="1"/>
</dbReference>
<gene>
    <name evidence="6" type="primary">ppk</name>
    <name evidence="12" type="ordered locus">Spiaf_2816</name>
</gene>
<dbReference type="InterPro" id="IPR036832">
    <property type="entry name" value="PPK_N_dom_sf"/>
</dbReference>
<dbReference type="Gene3D" id="3.30.870.10">
    <property type="entry name" value="Endonuclease Chain A"/>
    <property type="match status" value="2"/>
</dbReference>
<evidence type="ECO:0000256" key="4">
    <source>
        <dbReference type="ARBA" id="ARBA00022777"/>
    </source>
</evidence>
<comment type="PTM">
    <text evidence="6 7">An intermediate of this reaction is the autophosphorylated ppk in which a phosphate is covalently linked to a histidine residue through a N-P bond.</text>
</comment>
<keyword evidence="5 6" id="KW-0067">ATP-binding</keyword>
<organism evidence="12 13">
    <name type="scientific">Spirochaeta africana (strain ATCC 700263 / DSM 8902 / Z-7692)</name>
    <dbReference type="NCBI Taxonomy" id="889378"/>
    <lineage>
        <taxon>Bacteria</taxon>
        <taxon>Pseudomonadati</taxon>
        <taxon>Spirochaetota</taxon>
        <taxon>Spirochaetia</taxon>
        <taxon>Spirochaetales</taxon>
        <taxon>Spirochaetaceae</taxon>
        <taxon>Spirochaeta</taxon>
    </lineage>
</organism>
<feature type="binding site" evidence="6">
    <location>
        <position position="564"/>
    </location>
    <ligand>
        <name>ATP</name>
        <dbReference type="ChEBI" id="CHEBI:30616"/>
    </ligand>
</feature>
<dbReference type="NCBIfam" id="NF003921">
    <property type="entry name" value="PRK05443.2-2"/>
    <property type="match status" value="1"/>
</dbReference>
<keyword evidence="1 6" id="KW-0597">Phosphoprotein</keyword>
<dbReference type="Proteomes" id="UP000007383">
    <property type="component" value="Chromosome"/>
</dbReference>
<evidence type="ECO:0000313" key="12">
    <source>
        <dbReference type="EMBL" id="AFG38840.1"/>
    </source>
</evidence>
<dbReference type="EC" id="2.7.4.1" evidence="6 7"/>
<evidence type="ECO:0000259" key="11">
    <source>
        <dbReference type="Pfam" id="PF17941"/>
    </source>
</evidence>
<evidence type="ECO:0000313" key="13">
    <source>
        <dbReference type="Proteomes" id="UP000007383"/>
    </source>
</evidence>
<evidence type="ECO:0000259" key="8">
    <source>
        <dbReference type="Pfam" id="PF02503"/>
    </source>
</evidence>
<dbReference type="InterPro" id="IPR003414">
    <property type="entry name" value="PP_kinase"/>
</dbReference>
<dbReference type="PANTHER" id="PTHR30218:SF0">
    <property type="entry name" value="POLYPHOSPHATE KINASE"/>
    <property type="match status" value="1"/>
</dbReference>
<dbReference type="GO" id="GO:0006799">
    <property type="term" value="P:polyphosphate biosynthetic process"/>
    <property type="evidence" value="ECO:0007669"/>
    <property type="project" value="UniProtKB-UniRule"/>
</dbReference>
<evidence type="ECO:0000256" key="7">
    <source>
        <dbReference type="RuleBase" id="RU003800"/>
    </source>
</evidence>
<dbReference type="PANTHER" id="PTHR30218">
    <property type="entry name" value="POLYPHOSPHATE KINASE"/>
    <property type="match status" value="1"/>
</dbReference>
<dbReference type="GO" id="GO:0009358">
    <property type="term" value="C:polyphosphate kinase complex"/>
    <property type="evidence" value="ECO:0007669"/>
    <property type="project" value="InterPro"/>
</dbReference>
<dbReference type="Gene3D" id="1.20.58.310">
    <property type="entry name" value="Polyphosphate kinase N-terminal domain"/>
    <property type="match status" value="1"/>
</dbReference>
<dbReference type="NCBIfam" id="NF003918">
    <property type="entry name" value="PRK05443.1-2"/>
    <property type="match status" value="1"/>
</dbReference>
<dbReference type="Gene3D" id="3.30.1840.10">
    <property type="entry name" value="Polyphosphate kinase middle domain"/>
    <property type="match status" value="1"/>
</dbReference>
<dbReference type="GO" id="GO:0008976">
    <property type="term" value="F:polyphosphate kinase activity"/>
    <property type="evidence" value="ECO:0007669"/>
    <property type="project" value="UniProtKB-UniRule"/>
</dbReference>
<dbReference type="OrthoDB" id="9761456at2"/>
<sequence length="703" mass="80504">MSEYTYVNRELSWLEFNRRVLSEALRPDLPLLERLKFLCIGTANFDEFFMVRVAAIKRQAEKGNYISCPTGIAPTEQLSRISAVVRELTAVQYNCLLEEILPALAEEGLVLQRPENFTSDQEAAVRHRFQQEIYPLLTPVRVESGEPLPYIGNLNLYAAFKLRYEDGDRLFGDGDENIAIVPIPSGLPRIWYLPDSEGRSSFTMLEDVIRSHAHTLFPGYRIDERVLFRITRDADMGVDESRDEDFVEAMEQILEWRERSQAVRLSIDAENCSLTPLLQERLGLHDHEVYYKPNPIDINPLMELVNHPGMDHLRAEKWRPMEKPQIAEAAVIWDAIKQGDILLHHPYESFEPVIRMVTEASEDPEVLAIKMTLYRTSGNSPIVRALERAAQSGKQVTVLVELKARFDEERNISWAERLEKAGALVVYGIARLKVHAKALLIIRREDTGIQRYLHLGTGNYNDKTAKLYTDMSLLSCRADLAYDAGQFFNAITGYSAIPALKRLILAPVQMKNNLLELIKRESQKSSRETPGRIIAKLNSIADPEIIQALYEASCNHVRIDLNVRGICMLVPGVPGQSEHIRVVSIIDRYLEHVRAFFFLNGGSEEVYLSSADWMPRNLERRVELMIPVDDPDLREQILEILELFFLDNTHAHAMQADGSYIRVKPGKGDEPMQVQHAIYRMLRKQQKSVPMYEKEFPVRRKPG</sequence>
<dbReference type="SUPFAM" id="SSF143724">
    <property type="entry name" value="PHP14-like"/>
    <property type="match status" value="1"/>
</dbReference>
<dbReference type="Pfam" id="PF13089">
    <property type="entry name" value="PP_kinase_N"/>
    <property type="match status" value="1"/>
</dbReference>
<evidence type="ECO:0000256" key="3">
    <source>
        <dbReference type="ARBA" id="ARBA00022741"/>
    </source>
</evidence>
<keyword evidence="6" id="KW-0479">Metal-binding</keyword>
<dbReference type="NCBIfam" id="TIGR03705">
    <property type="entry name" value="poly_P_kin"/>
    <property type="match status" value="1"/>
</dbReference>
<dbReference type="Pfam" id="PF02503">
    <property type="entry name" value="PP_kinase"/>
    <property type="match status" value="1"/>
</dbReference>
<reference evidence="13" key="1">
    <citation type="journal article" date="2013" name="Stand. Genomic Sci.">
        <title>Complete genome sequence of the halophilic bacterium Spirochaeta africana type strain (Z-7692(T)) from the alkaline Lake Magadi in the East African Rift.</title>
        <authorList>
            <person name="Liolos K."/>
            <person name="Abt B."/>
            <person name="Scheuner C."/>
            <person name="Teshima H."/>
            <person name="Held B."/>
            <person name="Lapidus A."/>
            <person name="Nolan M."/>
            <person name="Lucas S."/>
            <person name="Deshpande S."/>
            <person name="Cheng J.F."/>
            <person name="Tapia R."/>
            <person name="Goodwin L.A."/>
            <person name="Pitluck S."/>
            <person name="Pagani I."/>
            <person name="Ivanova N."/>
            <person name="Mavromatis K."/>
            <person name="Mikhailova N."/>
            <person name="Huntemann M."/>
            <person name="Pati A."/>
            <person name="Chen A."/>
            <person name="Palaniappan K."/>
            <person name="Land M."/>
            <person name="Rohde M."/>
            <person name="Tindall B.J."/>
            <person name="Detter J.C."/>
            <person name="Goker M."/>
            <person name="Bristow J."/>
            <person name="Eisen J.A."/>
            <person name="Markowitz V."/>
            <person name="Hugenholtz P."/>
            <person name="Woyke T."/>
            <person name="Klenk H.P."/>
            <person name="Kyrpides N.C."/>
        </authorList>
    </citation>
    <scope>NUCLEOTIDE SEQUENCE</scope>
    <source>
        <strain evidence="13">ATCC 700263 / DSM 8902 / Z-7692</strain>
    </source>
</reference>
<dbReference type="InterPro" id="IPR025198">
    <property type="entry name" value="PPK_N_dom"/>
</dbReference>
<name>H9UMU7_SPIAZ</name>
<evidence type="ECO:0000259" key="9">
    <source>
        <dbReference type="Pfam" id="PF13089"/>
    </source>
</evidence>
<feature type="domain" description="Polyphosphate kinase N-terminal" evidence="9">
    <location>
        <begin position="6"/>
        <end position="110"/>
    </location>
</feature>
<dbReference type="InterPro" id="IPR025200">
    <property type="entry name" value="PPK_C_dom2"/>
</dbReference>
<dbReference type="CDD" id="cd09165">
    <property type="entry name" value="PLDc_PaPPK1_C1_like"/>
    <property type="match status" value="1"/>
</dbReference>
<evidence type="ECO:0000259" key="10">
    <source>
        <dbReference type="Pfam" id="PF13090"/>
    </source>
</evidence>
<dbReference type="SUPFAM" id="SSF140356">
    <property type="entry name" value="PPK N-terminal domain-like"/>
    <property type="match status" value="1"/>
</dbReference>
<dbReference type="STRING" id="889378.Spiaf_2816"/>
<feature type="binding site" evidence="6">
    <location>
        <position position="44"/>
    </location>
    <ligand>
        <name>ATP</name>
        <dbReference type="ChEBI" id="CHEBI:30616"/>
    </ligand>
</feature>
<feature type="active site" description="Phosphohistidine intermediate" evidence="6">
    <location>
        <position position="435"/>
    </location>
</feature>
<comment type="catalytic activity">
    <reaction evidence="6 7">
        <text>[phosphate](n) + ATP = [phosphate](n+1) + ADP</text>
        <dbReference type="Rhea" id="RHEA:19573"/>
        <dbReference type="Rhea" id="RHEA-COMP:9859"/>
        <dbReference type="Rhea" id="RHEA-COMP:14280"/>
        <dbReference type="ChEBI" id="CHEBI:16838"/>
        <dbReference type="ChEBI" id="CHEBI:30616"/>
        <dbReference type="ChEBI" id="CHEBI:456216"/>
        <dbReference type="EC" id="2.7.4.1"/>
    </reaction>
</comment>
<dbReference type="GO" id="GO:0046872">
    <property type="term" value="F:metal ion binding"/>
    <property type="evidence" value="ECO:0007669"/>
    <property type="project" value="UniProtKB-KW"/>
</dbReference>
<evidence type="ECO:0000256" key="6">
    <source>
        <dbReference type="HAMAP-Rule" id="MF_00347"/>
    </source>
</evidence>